<keyword evidence="2" id="KW-1185">Reference proteome</keyword>
<dbReference type="EMBL" id="JACVVK020000667">
    <property type="protein sequence ID" value="KAK7457974.1"/>
    <property type="molecule type" value="Genomic_DNA"/>
</dbReference>
<organism evidence="1 2">
    <name type="scientific">Batillaria attramentaria</name>
    <dbReference type="NCBI Taxonomy" id="370345"/>
    <lineage>
        <taxon>Eukaryota</taxon>
        <taxon>Metazoa</taxon>
        <taxon>Spiralia</taxon>
        <taxon>Lophotrochozoa</taxon>
        <taxon>Mollusca</taxon>
        <taxon>Gastropoda</taxon>
        <taxon>Caenogastropoda</taxon>
        <taxon>Sorbeoconcha</taxon>
        <taxon>Cerithioidea</taxon>
        <taxon>Batillariidae</taxon>
        <taxon>Batillaria</taxon>
    </lineage>
</organism>
<evidence type="ECO:0000313" key="1">
    <source>
        <dbReference type="EMBL" id="KAK7457974.1"/>
    </source>
</evidence>
<gene>
    <name evidence="1" type="ORF">BaRGS_00039146</name>
</gene>
<accession>A0ABD0J4K8</accession>
<name>A0ABD0J4K8_9CAEN</name>
<reference evidence="1 2" key="1">
    <citation type="journal article" date="2023" name="Sci. Data">
        <title>Genome assembly of the Korean intertidal mud-creeper Batillaria attramentaria.</title>
        <authorList>
            <person name="Patra A.K."/>
            <person name="Ho P.T."/>
            <person name="Jun S."/>
            <person name="Lee S.J."/>
            <person name="Kim Y."/>
            <person name="Won Y.J."/>
        </authorList>
    </citation>
    <scope>NUCLEOTIDE SEQUENCE [LARGE SCALE GENOMIC DNA]</scope>
    <source>
        <strain evidence="1">Wonlab-2016</strain>
    </source>
</reference>
<dbReference type="Proteomes" id="UP001519460">
    <property type="component" value="Unassembled WGS sequence"/>
</dbReference>
<comment type="caution">
    <text evidence="1">The sequence shown here is derived from an EMBL/GenBank/DDBJ whole genome shotgun (WGS) entry which is preliminary data.</text>
</comment>
<proteinExistence type="predicted"/>
<protein>
    <submittedName>
        <fullName evidence="1">Uncharacterized protein</fullName>
    </submittedName>
</protein>
<evidence type="ECO:0000313" key="2">
    <source>
        <dbReference type="Proteomes" id="UP001519460"/>
    </source>
</evidence>
<dbReference type="AlphaFoldDB" id="A0ABD0J4K8"/>
<sequence length="122" mass="13174">MNQITCQGLPSTASVDWYIYNVRGQSSYVAYTGQCEVFSLLAEKTVCSKDANGLGLLLSRPPPGDRSIMTISSPSADLDGFTVRCSLGAPYSPVQAGCTLRVGGVFTDFSMETLTIRLKFKF</sequence>